<dbReference type="PATRIC" id="fig|162209.4.peg.129"/>
<keyword evidence="2" id="KW-1185">Reference proteome</keyword>
<dbReference type="Proteomes" id="UP000061660">
    <property type="component" value="Chromosome"/>
</dbReference>
<accession>A0A0U2U1N1</accession>
<gene>
    <name evidence="1" type="ORF">IJ22_01290</name>
</gene>
<organism evidence="1 2">
    <name type="scientific">Paenibacillus naphthalenovorans</name>
    <dbReference type="NCBI Taxonomy" id="162209"/>
    <lineage>
        <taxon>Bacteria</taxon>
        <taxon>Bacillati</taxon>
        <taxon>Bacillota</taxon>
        <taxon>Bacilli</taxon>
        <taxon>Bacillales</taxon>
        <taxon>Paenibacillaceae</taxon>
        <taxon>Paenibacillus</taxon>
    </lineage>
</organism>
<proteinExistence type="predicted"/>
<dbReference type="OrthoDB" id="2609409at2"/>
<dbReference type="AlphaFoldDB" id="A0A0U2U1N1"/>
<dbReference type="KEGG" id="pnp:IJ22_01290"/>
<evidence type="ECO:0000313" key="2">
    <source>
        <dbReference type="Proteomes" id="UP000061660"/>
    </source>
</evidence>
<evidence type="ECO:0000313" key="1">
    <source>
        <dbReference type="EMBL" id="ALS20521.1"/>
    </source>
</evidence>
<dbReference type="STRING" id="162209.IJ22_01290"/>
<dbReference type="RefSeq" id="WP_062406442.1">
    <property type="nucleotide sequence ID" value="NZ_CP013652.1"/>
</dbReference>
<sequence>MSFHLVYSGWSFDADLQIIQADVRMEIDGEILIEEPLCVDVGLPALLLSMHEDVEPNRWTDAERWHQVPFFVCGCGDPECRAYSFIVRHLPANELELTEVEERQDMPPRKLAGYVVDEAEYVSQVRAIGLEFLRFTKDLDGYRPYYKDTVETVKSLLQRLEPPARNGSAS</sequence>
<reference evidence="2" key="1">
    <citation type="submission" date="2015-12" db="EMBL/GenBank/DDBJ databases">
        <title>Complete genome sequences of two moderately thermophilic Paenibacillus species.</title>
        <authorList>
            <person name="Butler R.III."/>
            <person name="Wang J."/>
            <person name="Stark B.C."/>
            <person name="Pombert J.-F."/>
        </authorList>
    </citation>
    <scope>NUCLEOTIDE SEQUENCE [LARGE SCALE GENOMIC DNA]</scope>
    <source>
        <strain evidence="2">32O-Y</strain>
    </source>
</reference>
<dbReference type="EMBL" id="CP013652">
    <property type="protein sequence ID" value="ALS20521.1"/>
    <property type="molecule type" value="Genomic_DNA"/>
</dbReference>
<name>A0A0U2U1N1_9BACL</name>
<protein>
    <submittedName>
        <fullName evidence="1">Uncharacterized protein</fullName>
    </submittedName>
</protein>
<reference evidence="1 2" key="2">
    <citation type="journal article" date="2016" name="Genome Announc.">
        <title>Complete Genome Sequences of Two Interactive Moderate Thermophiles, Paenibacillus napthalenovorans 32O-Y and Paenibacillus sp. 32O-W.</title>
        <authorList>
            <person name="Butler R.R.III."/>
            <person name="Wang J."/>
            <person name="Stark B.C."/>
            <person name="Pombert J.F."/>
        </authorList>
    </citation>
    <scope>NUCLEOTIDE SEQUENCE [LARGE SCALE GENOMIC DNA]</scope>
    <source>
        <strain evidence="1 2">32O-Y</strain>
    </source>
</reference>